<evidence type="ECO:0000256" key="2">
    <source>
        <dbReference type="ARBA" id="ARBA00022741"/>
    </source>
</evidence>
<dbReference type="FunFam" id="3.40.50.300:FF:000022">
    <property type="entry name" value="Signal recognition particle 54 kDa subunit"/>
    <property type="match status" value="1"/>
</dbReference>
<dbReference type="CDD" id="cd18539">
    <property type="entry name" value="SRP_G"/>
    <property type="match status" value="1"/>
</dbReference>
<evidence type="ECO:0000256" key="3">
    <source>
        <dbReference type="ARBA" id="ARBA00022801"/>
    </source>
</evidence>
<keyword evidence="7" id="KW-0687">Ribonucleoprotein</keyword>
<organism evidence="15">
    <name type="scientific">freshwater metagenome</name>
    <dbReference type="NCBI Taxonomy" id="449393"/>
    <lineage>
        <taxon>unclassified sequences</taxon>
        <taxon>metagenomes</taxon>
        <taxon>ecological metagenomes</taxon>
    </lineage>
</organism>
<dbReference type="EMBL" id="CAFBLE010000007">
    <property type="protein sequence ID" value="CAB4869700.1"/>
    <property type="molecule type" value="Genomic_DNA"/>
</dbReference>
<feature type="compositionally biased region" description="Gly residues" evidence="9">
    <location>
        <begin position="443"/>
        <end position="452"/>
    </location>
</feature>
<evidence type="ECO:0000256" key="5">
    <source>
        <dbReference type="ARBA" id="ARBA00023134"/>
    </source>
</evidence>
<accession>A0A6J7TD96</accession>
<dbReference type="Pfam" id="PF02881">
    <property type="entry name" value="SRP54_N"/>
    <property type="match status" value="1"/>
</dbReference>
<evidence type="ECO:0000256" key="1">
    <source>
        <dbReference type="ARBA" id="ARBA00005450"/>
    </source>
</evidence>
<dbReference type="SMART" id="SM00382">
    <property type="entry name" value="AAA"/>
    <property type="match status" value="1"/>
</dbReference>
<dbReference type="Gene3D" id="1.20.120.140">
    <property type="entry name" value="Signal recognition particle SRP54, nucleotide-binding domain"/>
    <property type="match status" value="1"/>
</dbReference>
<name>A0A6J7TD96_9ZZZZ</name>
<keyword evidence="4" id="KW-0694">RNA-binding</keyword>
<dbReference type="Gene3D" id="1.10.260.30">
    <property type="entry name" value="Signal recognition particle, SRP54 subunit, M-domain"/>
    <property type="match status" value="1"/>
</dbReference>
<keyword evidence="5" id="KW-0342">GTP-binding</keyword>
<gene>
    <name evidence="11" type="ORF">UFOPK2289_00534</name>
    <name evidence="12" type="ORF">UFOPK2822_00267</name>
    <name evidence="13" type="ORF">UFOPK3346_00956</name>
    <name evidence="14" type="ORF">UFOPK3670_00303</name>
    <name evidence="15" type="ORF">UFOPK4308_00063</name>
</gene>
<dbReference type="Pfam" id="PF00448">
    <property type="entry name" value="SRP54"/>
    <property type="match status" value="1"/>
</dbReference>
<dbReference type="InterPro" id="IPR027417">
    <property type="entry name" value="P-loop_NTPase"/>
</dbReference>
<evidence type="ECO:0000313" key="11">
    <source>
        <dbReference type="EMBL" id="CAB4661335.1"/>
    </source>
</evidence>
<sequence>MFDSLTQKFSGVLASLRSKGKISTSDVEKTCQEIHQALLESDVALSVVNEFIEIVRTRSLAALGEFQSGTNQASAIFEIINAALVEILGNQARRVRFAKNPPTVIMLAGLQGAGKTTLAGKLAKYFADQGNTPLLVASDLQRPNAVTQLQVVGENIGIPVFAPEPGNGVGDPVKVARDGVSFAKAKLHNMVIVDTAGRLGVDAPLMKEAKSIADAINPNEILFVVDAMIGQDAVKTAQAFLDGVGFDGVVLTKLDGDARGGAALSIAHMTKRPIMFVSNGEKVDDFDIFYPERMASRILGMGDVATLAEQAKKAIDGDVAAKMESKFASGEDFTLEDFLEQLQALSKMGSMSKMLAMLPGGAQMKKQIANVDDGEIIRTQAIVQSMTPLERRDPKVLNGSRRARIAKGAGRAVSDVNSLVERFAQAQKVMRQMRNGGTPQGISGMGLPGGMGMPAMKSGANKPANTGKKKSKSGNPAKRALEERG</sequence>
<keyword evidence="2" id="KW-0547">Nucleotide-binding</keyword>
<dbReference type="InterPro" id="IPR042101">
    <property type="entry name" value="SRP54_N_sf"/>
</dbReference>
<dbReference type="Gene3D" id="3.40.50.300">
    <property type="entry name" value="P-loop containing nucleotide triphosphate hydrolases"/>
    <property type="match status" value="1"/>
</dbReference>
<dbReference type="GO" id="GO:0008312">
    <property type="term" value="F:7S RNA binding"/>
    <property type="evidence" value="ECO:0007669"/>
    <property type="project" value="InterPro"/>
</dbReference>
<dbReference type="InterPro" id="IPR004780">
    <property type="entry name" value="SRP"/>
</dbReference>
<dbReference type="InterPro" id="IPR013822">
    <property type="entry name" value="Signal_recog_particl_SRP54_hlx"/>
</dbReference>
<comment type="similarity">
    <text evidence="1">Belongs to the GTP-binding SRP family. SRP54 subfamily.</text>
</comment>
<evidence type="ECO:0000256" key="9">
    <source>
        <dbReference type="SAM" id="MobiDB-lite"/>
    </source>
</evidence>
<dbReference type="SMART" id="SM00963">
    <property type="entry name" value="SRP54_N"/>
    <property type="match status" value="1"/>
</dbReference>
<evidence type="ECO:0000256" key="7">
    <source>
        <dbReference type="ARBA" id="ARBA00023274"/>
    </source>
</evidence>
<reference evidence="15" key="1">
    <citation type="submission" date="2020-05" db="EMBL/GenBank/DDBJ databases">
        <authorList>
            <person name="Chiriac C."/>
            <person name="Salcher M."/>
            <person name="Ghai R."/>
            <person name="Kavagutti S V."/>
        </authorList>
    </citation>
    <scope>NUCLEOTIDE SEQUENCE</scope>
</reference>
<evidence type="ECO:0000256" key="8">
    <source>
        <dbReference type="ARBA" id="ARBA00035672"/>
    </source>
</evidence>
<evidence type="ECO:0000259" key="10">
    <source>
        <dbReference type="PROSITE" id="PS00300"/>
    </source>
</evidence>
<dbReference type="PANTHER" id="PTHR11564:SF5">
    <property type="entry name" value="SIGNAL RECOGNITION PARTICLE SUBUNIT SRP54"/>
    <property type="match status" value="1"/>
</dbReference>
<feature type="region of interest" description="Disordered" evidence="9">
    <location>
        <begin position="433"/>
        <end position="485"/>
    </location>
</feature>
<dbReference type="Pfam" id="PF02978">
    <property type="entry name" value="SRP_SPB"/>
    <property type="match status" value="1"/>
</dbReference>
<dbReference type="InterPro" id="IPR003593">
    <property type="entry name" value="AAA+_ATPase"/>
</dbReference>
<evidence type="ECO:0000313" key="12">
    <source>
        <dbReference type="EMBL" id="CAB4742494.1"/>
    </source>
</evidence>
<dbReference type="NCBIfam" id="TIGR00959">
    <property type="entry name" value="ffh"/>
    <property type="match status" value="1"/>
</dbReference>
<dbReference type="GO" id="GO:0005786">
    <property type="term" value="C:signal recognition particle, endoplasmic reticulum targeting"/>
    <property type="evidence" value="ECO:0007669"/>
    <property type="project" value="UniProtKB-KW"/>
</dbReference>
<evidence type="ECO:0000256" key="6">
    <source>
        <dbReference type="ARBA" id="ARBA00023135"/>
    </source>
</evidence>
<dbReference type="InterPro" id="IPR036891">
    <property type="entry name" value="Signal_recog_part_SRP54_M_sf"/>
</dbReference>
<dbReference type="EC" id="3.6.5.4" evidence="8"/>
<dbReference type="InterPro" id="IPR022941">
    <property type="entry name" value="SRP54"/>
</dbReference>
<evidence type="ECO:0000313" key="13">
    <source>
        <dbReference type="EMBL" id="CAB4869700.1"/>
    </source>
</evidence>
<dbReference type="GO" id="GO:0006614">
    <property type="term" value="P:SRP-dependent cotranslational protein targeting to membrane"/>
    <property type="evidence" value="ECO:0007669"/>
    <property type="project" value="InterPro"/>
</dbReference>
<dbReference type="EMBL" id="CAFBQL010000001">
    <property type="protein sequence ID" value="CAB5051201.1"/>
    <property type="molecule type" value="Genomic_DNA"/>
</dbReference>
<keyword evidence="6" id="KW-0733">Signal recognition particle</keyword>
<dbReference type="InterPro" id="IPR004125">
    <property type="entry name" value="Signal_recog_particle_SRP54_M"/>
</dbReference>
<dbReference type="SUPFAM" id="SSF52540">
    <property type="entry name" value="P-loop containing nucleoside triphosphate hydrolases"/>
    <property type="match status" value="1"/>
</dbReference>
<dbReference type="EMBL" id="CAEZWT010000010">
    <property type="protein sequence ID" value="CAB4661335.1"/>
    <property type="molecule type" value="Genomic_DNA"/>
</dbReference>
<keyword evidence="3" id="KW-0378">Hydrolase</keyword>
<evidence type="ECO:0000256" key="4">
    <source>
        <dbReference type="ARBA" id="ARBA00022884"/>
    </source>
</evidence>
<dbReference type="PROSITE" id="PS00300">
    <property type="entry name" value="SRP54"/>
    <property type="match status" value="1"/>
</dbReference>
<dbReference type="EMBL" id="CAEZZC010000003">
    <property type="protein sequence ID" value="CAB4742494.1"/>
    <property type="molecule type" value="Genomic_DNA"/>
</dbReference>
<dbReference type="SUPFAM" id="SSF47446">
    <property type="entry name" value="Signal peptide-binding domain"/>
    <property type="match status" value="1"/>
</dbReference>
<protein>
    <recommendedName>
        <fullName evidence="8">signal-recognition-particle GTPase</fullName>
        <ecNumber evidence="8">3.6.5.4</ecNumber>
    </recommendedName>
</protein>
<dbReference type="HAMAP" id="MF_00306">
    <property type="entry name" value="SRP54"/>
    <property type="match status" value="1"/>
</dbReference>
<dbReference type="GO" id="GO:0003924">
    <property type="term" value="F:GTPase activity"/>
    <property type="evidence" value="ECO:0007669"/>
    <property type="project" value="InterPro"/>
</dbReference>
<dbReference type="InterPro" id="IPR000897">
    <property type="entry name" value="SRP54_GTPase_dom"/>
</dbReference>
<evidence type="ECO:0000313" key="14">
    <source>
        <dbReference type="EMBL" id="CAB4915064.1"/>
    </source>
</evidence>
<feature type="domain" description="SRP54-type proteins GTP-binding" evidence="10">
    <location>
        <begin position="273"/>
        <end position="286"/>
    </location>
</feature>
<dbReference type="PANTHER" id="PTHR11564">
    <property type="entry name" value="SIGNAL RECOGNITION PARTICLE 54K PROTEIN SRP54"/>
    <property type="match status" value="1"/>
</dbReference>
<dbReference type="AlphaFoldDB" id="A0A6J7TD96"/>
<dbReference type="GO" id="GO:0005525">
    <property type="term" value="F:GTP binding"/>
    <property type="evidence" value="ECO:0007669"/>
    <property type="project" value="UniProtKB-KW"/>
</dbReference>
<dbReference type="SMART" id="SM00962">
    <property type="entry name" value="SRP54"/>
    <property type="match status" value="1"/>
</dbReference>
<dbReference type="EMBL" id="CAFBMV010000002">
    <property type="protein sequence ID" value="CAB4915064.1"/>
    <property type="molecule type" value="Genomic_DNA"/>
</dbReference>
<evidence type="ECO:0000313" key="15">
    <source>
        <dbReference type="EMBL" id="CAB5051201.1"/>
    </source>
</evidence>
<proteinExistence type="inferred from homology"/>